<evidence type="ECO:0000313" key="2">
    <source>
        <dbReference type="EMBL" id="GGZ55340.1"/>
    </source>
</evidence>
<keyword evidence="3" id="KW-1185">Reference proteome</keyword>
<sequence>MTQRVDLATVMDRLAIDELVTRYAVAVDDADRDGYLALFTPQGRVDHRGSGGVEGPAAEAADRLAQTARAFPVQQHLILNRLLRLQDLGGYPGDGAEVRADYLTTLRADSGGERVLGGRCAFALLRTDDGWRLTGVSTREKWRRDGGGEGVG</sequence>
<evidence type="ECO:0000259" key="1">
    <source>
        <dbReference type="Pfam" id="PF13577"/>
    </source>
</evidence>
<evidence type="ECO:0000313" key="3">
    <source>
        <dbReference type="Proteomes" id="UP000630936"/>
    </source>
</evidence>
<comment type="caution">
    <text evidence="2">The sequence shown here is derived from an EMBL/GenBank/DDBJ whole genome shotgun (WGS) entry which is preliminary data.</text>
</comment>
<gene>
    <name evidence="2" type="ORF">GCM10010387_56810</name>
</gene>
<name>A0A918QM19_9ACTN</name>
<dbReference type="InterPro" id="IPR037401">
    <property type="entry name" value="SnoaL-like"/>
</dbReference>
<protein>
    <recommendedName>
        <fullName evidence="1">SnoaL-like domain-containing protein</fullName>
    </recommendedName>
</protein>
<dbReference type="AlphaFoldDB" id="A0A918QM19"/>
<dbReference type="EMBL" id="BMWG01000024">
    <property type="protein sequence ID" value="GGZ55340.1"/>
    <property type="molecule type" value="Genomic_DNA"/>
</dbReference>
<reference evidence="2" key="1">
    <citation type="journal article" date="2014" name="Int. J. Syst. Evol. Microbiol.">
        <title>Complete genome sequence of Corynebacterium casei LMG S-19264T (=DSM 44701T), isolated from a smear-ripened cheese.</title>
        <authorList>
            <consortium name="US DOE Joint Genome Institute (JGI-PGF)"/>
            <person name="Walter F."/>
            <person name="Albersmeier A."/>
            <person name="Kalinowski J."/>
            <person name="Ruckert C."/>
        </authorList>
    </citation>
    <scope>NUCLEOTIDE SEQUENCE</scope>
    <source>
        <strain evidence="2">JCM 4988</strain>
    </source>
</reference>
<organism evidence="2 3">
    <name type="scientific">Streptomyces inusitatus</name>
    <dbReference type="NCBI Taxonomy" id="68221"/>
    <lineage>
        <taxon>Bacteria</taxon>
        <taxon>Bacillati</taxon>
        <taxon>Actinomycetota</taxon>
        <taxon>Actinomycetes</taxon>
        <taxon>Kitasatosporales</taxon>
        <taxon>Streptomycetaceae</taxon>
        <taxon>Streptomyces</taxon>
    </lineage>
</organism>
<accession>A0A918QM19</accession>
<feature type="domain" description="SnoaL-like" evidence="1">
    <location>
        <begin position="10"/>
        <end position="134"/>
    </location>
</feature>
<dbReference type="Pfam" id="PF13577">
    <property type="entry name" value="SnoaL_4"/>
    <property type="match status" value="1"/>
</dbReference>
<proteinExistence type="predicted"/>
<dbReference type="CDD" id="cd00531">
    <property type="entry name" value="NTF2_like"/>
    <property type="match status" value="1"/>
</dbReference>
<dbReference type="InterPro" id="IPR032710">
    <property type="entry name" value="NTF2-like_dom_sf"/>
</dbReference>
<dbReference type="Proteomes" id="UP000630936">
    <property type="component" value="Unassembled WGS sequence"/>
</dbReference>
<dbReference type="SUPFAM" id="SSF54427">
    <property type="entry name" value="NTF2-like"/>
    <property type="match status" value="1"/>
</dbReference>
<dbReference type="RefSeq" id="WP_190126107.1">
    <property type="nucleotide sequence ID" value="NZ_BMWG01000024.1"/>
</dbReference>
<reference evidence="2" key="2">
    <citation type="submission" date="2020-09" db="EMBL/GenBank/DDBJ databases">
        <authorList>
            <person name="Sun Q."/>
            <person name="Ohkuma M."/>
        </authorList>
    </citation>
    <scope>NUCLEOTIDE SEQUENCE</scope>
    <source>
        <strain evidence="2">JCM 4988</strain>
    </source>
</reference>
<dbReference type="Gene3D" id="3.10.450.50">
    <property type="match status" value="1"/>
</dbReference>